<evidence type="ECO:0000313" key="2">
    <source>
        <dbReference type="Proteomes" id="UP000184203"/>
    </source>
</evidence>
<organism evidence="1 2">
    <name type="scientific">Haladaptatus paucihalophilus DX253</name>
    <dbReference type="NCBI Taxonomy" id="797209"/>
    <lineage>
        <taxon>Archaea</taxon>
        <taxon>Methanobacteriati</taxon>
        <taxon>Methanobacteriota</taxon>
        <taxon>Stenosarchaea group</taxon>
        <taxon>Halobacteria</taxon>
        <taxon>Halobacteriales</taxon>
        <taxon>Haladaptataceae</taxon>
        <taxon>Haladaptatus</taxon>
    </lineage>
</organism>
<dbReference type="EMBL" id="FRAN01000006">
    <property type="protein sequence ID" value="SHL37717.1"/>
    <property type="molecule type" value="Genomic_DNA"/>
</dbReference>
<reference evidence="2" key="1">
    <citation type="submission" date="2016-11" db="EMBL/GenBank/DDBJ databases">
        <authorList>
            <person name="Varghese N."/>
            <person name="Submissions S."/>
        </authorList>
    </citation>
    <scope>NUCLEOTIDE SEQUENCE [LARGE SCALE GENOMIC DNA]</scope>
    <source>
        <strain evidence="2">DX253</strain>
    </source>
</reference>
<evidence type="ECO:0000313" key="1">
    <source>
        <dbReference type="EMBL" id="SHL37717.1"/>
    </source>
</evidence>
<protein>
    <submittedName>
        <fullName evidence="1">Uncharacterized protein</fullName>
    </submittedName>
</protein>
<gene>
    <name evidence="1" type="ORF">SAMN05444342_3703</name>
</gene>
<name>A0A1M7A4R1_HALPU</name>
<keyword evidence="2" id="KW-1185">Reference proteome</keyword>
<dbReference type="Proteomes" id="UP000184203">
    <property type="component" value="Unassembled WGS sequence"/>
</dbReference>
<accession>A0A1M7A4R1</accession>
<sequence>MAFQLCHTPEVVGRLNFIDKNDFVSSCASKRKHVLNGTEVVTDLDGDIKFLIELSYNRSGAILTKFNAASNWSIESLVIIGIV</sequence>
<dbReference type="AlphaFoldDB" id="A0A1M7A4R1"/>
<proteinExistence type="predicted"/>